<comment type="caution">
    <text evidence="1">The sequence shown here is derived from an EMBL/GenBank/DDBJ whole genome shotgun (WGS) entry which is preliminary data.</text>
</comment>
<dbReference type="GeneID" id="61384439"/>
<protein>
    <recommendedName>
        <fullName evidence="3">DNA-binding protein</fullName>
    </recommendedName>
</protein>
<dbReference type="Gene3D" id="1.10.10.10">
    <property type="entry name" value="Winged helix-like DNA-binding domain superfamily/Winged helix DNA-binding domain"/>
    <property type="match status" value="1"/>
</dbReference>
<dbReference type="RefSeq" id="WP_098940265.1">
    <property type="nucleotide sequence ID" value="NZ_CP020388.1"/>
</dbReference>
<organism evidence="1">
    <name type="scientific">Pluralibacter gergoviae</name>
    <name type="common">Enterobacter gergoviae</name>
    <dbReference type="NCBI Taxonomy" id="61647"/>
    <lineage>
        <taxon>Bacteria</taxon>
        <taxon>Pseudomonadati</taxon>
        <taxon>Pseudomonadota</taxon>
        <taxon>Gammaproteobacteria</taxon>
        <taxon>Enterobacterales</taxon>
        <taxon>Enterobacteriaceae</taxon>
        <taxon>Pluralibacter</taxon>
    </lineage>
</organism>
<dbReference type="InterPro" id="IPR036388">
    <property type="entry name" value="WH-like_DNA-bd_sf"/>
</dbReference>
<reference evidence="1" key="2">
    <citation type="submission" date="2024-02" db="EMBL/GenBank/DDBJ databases">
        <authorList>
            <consortium name="Clinical and Environmental Microbiology Branch: Whole genome sequencing antimicrobial resistance pathogens in the healthcare setting"/>
        </authorList>
    </citation>
    <scope>NUCLEOTIDE SEQUENCE</scope>
    <source>
        <strain evidence="1">2021DK-00143</strain>
    </source>
</reference>
<proteinExistence type="predicted"/>
<name>A0AAI9GJ96_PLUGE</name>
<reference evidence="2" key="1">
    <citation type="submission" date="2023-08" db="EMBL/GenBank/DDBJ databases">
        <title>WGS of pathogenic bacterial species, Los Angeles County Public Health Laboratories.</title>
        <authorList>
            <person name="Garrigues J.M."/>
            <person name="Green N.M."/>
        </authorList>
    </citation>
    <scope>NUCLEOTIDE SEQUENCE</scope>
    <source>
        <strain evidence="2">LACPHL-BACT-2023-00068</strain>
    </source>
</reference>
<dbReference type="EMBL" id="ABLOKC030000001">
    <property type="protein sequence ID" value="EML1469381.1"/>
    <property type="molecule type" value="Genomic_DNA"/>
</dbReference>
<dbReference type="EMBL" id="JAVDNV010000001">
    <property type="protein sequence ID" value="MDQ2308000.1"/>
    <property type="molecule type" value="Genomic_DNA"/>
</dbReference>
<evidence type="ECO:0000313" key="2">
    <source>
        <dbReference type="EMBL" id="MDQ2308000.1"/>
    </source>
</evidence>
<dbReference type="AlphaFoldDB" id="A0AAI9GJ96"/>
<dbReference type="Proteomes" id="UP001236270">
    <property type="component" value="Unassembled WGS sequence"/>
</dbReference>
<evidence type="ECO:0000313" key="1">
    <source>
        <dbReference type="EMBL" id="EML1469381.1"/>
    </source>
</evidence>
<accession>A0AAI9GJ96</accession>
<evidence type="ECO:0008006" key="3">
    <source>
        <dbReference type="Google" id="ProtNLM"/>
    </source>
</evidence>
<sequence length="107" mass="12277">MASKNLWKIVTAMRERGEITPREVRALVGCDSKKANRLLEHLVRAGVVSNVGLLYHPVYRLRRGDINLKPIKPATEKPSRQRVSITEQCRQNWQGYQVHKIFGSAKQ</sequence>
<gene>
    <name evidence="1" type="ORF">QEG54_000047</name>
    <name evidence="2" type="ORF">RBJ30_02630</name>
</gene>